<evidence type="ECO:0000313" key="2">
    <source>
        <dbReference type="Proteomes" id="UP000053411"/>
    </source>
</evidence>
<dbReference type="Proteomes" id="UP000053411">
    <property type="component" value="Unassembled WGS sequence"/>
</dbReference>
<reference evidence="1 2" key="1">
    <citation type="submission" date="2015-01" db="EMBL/GenBank/DDBJ databases">
        <title>The Genome Sequence of Fonsecaea multimorphosa CBS 102226.</title>
        <authorList>
            <consortium name="The Broad Institute Genomics Platform"/>
            <person name="Cuomo C."/>
            <person name="de Hoog S."/>
            <person name="Gorbushina A."/>
            <person name="Stielow B."/>
            <person name="Teixiera M."/>
            <person name="Abouelleil A."/>
            <person name="Chapman S.B."/>
            <person name="Priest M."/>
            <person name="Young S.K."/>
            <person name="Wortman J."/>
            <person name="Nusbaum C."/>
            <person name="Birren B."/>
        </authorList>
    </citation>
    <scope>NUCLEOTIDE SEQUENCE [LARGE SCALE GENOMIC DNA]</scope>
    <source>
        <strain evidence="1 2">CBS 102226</strain>
    </source>
</reference>
<evidence type="ECO:0000313" key="1">
    <source>
        <dbReference type="EMBL" id="KIX93852.1"/>
    </source>
</evidence>
<keyword evidence="2" id="KW-1185">Reference proteome</keyword>
<dbReference type="EMBL" id="KN848091">
    <property type="protein sequence ID" value="KIX93852.1"/>
    <property type="molecule type" value="Genomic_DNA"/>
</dbReference>
<proteinExistence type="predicted"/>
<dbReference type="VEuPathDB" id="FungiDB:Z520_10477"/>
<organism evidence="1 2">
    <name type="scientific">Fonsecaea multimorphosa CBS 102226</name>
    <dbReference type="NCBI Taxonomy" id="1442371"/>
    <lineage>
        <taxon>Eukaryota</taxon>
        <taxon>Fungi</taxon>
        <taxon>Dikarya</taxon>
        <taxon>Ascomycota</taxon>
        <taxon>Pezizomycotina</taxon>
        <taxon>Eurotiomycetes</taxon>
        <taxon>Chaetothyriomycetidae</taxon>
        <taxon>Chaetothyriales</taxon>
        <taxon>Herpotrichiellaceae</taxon>
        <taxon>Fonsecaea</taxon>
    </lineage>
</organism>
<name>A0A0D2JKS0_9EURO</name>
<dbReference type="RefSeq" id="XP_016627975.1">
    <property type="nucleotide sequence ID" value="XM_016780969.1"/>
</dbReference>
<dbReference type="AlphaFoldDB" id="A0A0D2JKS0"/>
<gene>
    <name evidence="1" type="ORF">Z520_10477</name>
</gene>
<dbReference type="OrthoDB" id="4161627at2759"/>
<accession>A0A0D2JKS0</accession>
<dbReference type="GeneID" id="27716223"/>
<sequence length="142" mass="15428">MAKMSLLLSVVLAWTSTFIIRAHALATSILRWADKRLFRMMFESTDFDSTSTSTLTEVADCTTTAYTAPVIAIGPTSTYYSLTTYTSQVYDCHGCNNIVVIPYGHVFVEANFTTTVTAYNATTVTLARCSPTPGPVSLTTPS</sequence>
<protein>
    <submittedName>
        <fullName evidence="1">Uncharacterized protein</fullName>
    </submittedName>
</protein>